<keyword evidence="1" id="KW-0732">Signal</keyword>
<dbReference type="EMBL" id="OU900097">
    <property type="protein sequence ID" value="CAH1184716.1"/>
    <property type="molecule type" value="Genomic_DNA"/>
</dbReference>
<dbReference type="OrthoDB" id="7697912at2759"/>
<organism evidence="2 3">
    <name type="scientific">Phyllotreta striolata</name>
    <name type="common">Striped flea beetle</name>
    <name type="synonym">Crioceris striolata</name>
    <dbReference type="NCBI Taxonomy" id="444603"/>
    <lineage>
        <taxon>Eukaryota</taxon>
        <taxon>Metazoa</taxon>
        <taxon>Ecdysozoa</taxon>
        <taxon>Arthropoda</taxon>
        <taxon>Hexapoda</taxon>
        <taxon>Insecta</taxon>
        <taxon>Pterygota</taxon>
        <taxon>Neoptera</taxon>
        <taxon>Endopterygota</taxon>
        <taxon>Coleoptera</taxon>
        <taxon>Polyphaga</taxon>
        <taxon>Cucujiformia</taxon>
        <taxon>Chrysomeloidea</taxon>
        <taxon>Chrysomelidae</taxon>
        <taxon>Galerucinae</taxon>
        <taxon>Alticini</taxon>
        <taxon>Phyllotreta</taxon>
    </lineage>
</organism>
<evidence type="ECO:0000313" key="2">
    <source>
        <dbReference type="EMBL" id="CAH1184716.1"/>
    </source>
</evidence>
<dbReference type="Proteomes" id="UP001153712">
    <property type="component" value="Chromosome 4"/>
</dbReference>
<sequence>MRMGYLTITLAVCFALFAVVQEAAADDDNNKPLIYFDKGRIGVNFLGFRAAAGLGGLLTGNAADGGLYAEAGTPFGQFAHAGVGGQTDEGRSGGGLFAGATAGNGVAAKAGLGGVSGANGARGASYAGATAGGRSKSTIKIFGGPLDDANVEQDPLEGNVQKVPLRKKATETKIIADEKLDDADAPPVLLDVRGRADFPPVYIEKTKYRLRRRPHYKRKHLIITNGGIDNLPGPPIAPLPDFIPEPVPVDAGIAPVGATKTVTIRKTINPQVINDAFNIPISTLEAVSKLVGGITKNVEVNKEVSIKAEGTKY</sequence>
<feature type="signal peptide" evidence="1">
    <location>
        <begin position="1"/>
        <end position="25"/>
    </location>
</feature>
<evidence type="ECO:0000313" key="3">
    <source>
        <dbReference type="Proteomes" id="UP001153712"/>
    </source>
</evidence>
<name>A0A9P0DWR9_PHYSR</name>
<reference evidence="2" key="1">
    <citation type="submission" date="2022-01" db="EMBL/GenBank/DDBJ databases">
        <authorList>
            <person name="King R."/>
        </authorList>
    </citation>
    <scope>NUCLEOTIDE SEQUENCE</scope>
</reference>
<dbReference type="AlphaFoldDB" id="A0A9P0DWR9"/>
<proteinExistence type="predicted"/>
<feature type="chain" id="PRO_5040196054" evidence="1">
    <location>
        <begin position="26"/>
        <end position="313"/>
    </location>
</feature>
<gene>
    <name evidence="2" type="ORF">PHYEVI_LOCUS7907</name>
</gene>
<accession>A0A9P0DWR9</accession>
<evidence type="ECO:0000256" key="1">
    <source>
        <dbReference type="SAM" id="SignalP"/>
    </source>
</evidence>
<keyword evidence="3" id="KW-1185">Reference proteome</keyword>
<protein>
    <submittedName>
        <fullName evidence="2">Uncharacterized protein</fullName>
    </submittedName>
</protein>